<feature type="signal peptide" evidence="1">
    <location>
        <begin position="1"/>
        <end position="25"/>
    </location>
</feature>
<dbReference type="GO" id="GO:0004553">
    <property type="term" value="F:hydrolase activity, hydrolyzing O-glycosyl compounds"/>
    <property type="evidence" value="ECO:0007669"/>
    <property type="project" value="InterPro"/>
</dbReference>
<dbReference type="Gene3D" id="2.60.40.290">
    <property type="match status" value="1"/>
</dbReference>
<keyword evidence="1" id="KW-0732">Signal</keyword>
<dbReference type="AlphaFoldDB" id="A0A7W7HYL1"/>
<comment type="caution">
    <text evidence="3">The sequence shown here is derived from an EMBL/GenBank/DDBJ whole genome shotgun (WGS) entry which is preliminary data.</text>
</comment>
<dbReference type="PROSITE" id="PS51173">
    <property type="entry name" value="CBM2"/>
    <property type="match status" value="1"/>
</dbReference>
<accession>A0A7W7HYL1</accession>
<dbReference type="InterPro" id="IPR008965">
    <property type="entry name" value="CBM2/CBM3_carb-bd_dom_sf"/>
</dbReference>
<evidence type="ECO:0000259" key="2">
    <source>
        <dbReference type="PROSITE" id="PS51173"/>
    </source>
</evidence>
<keyword evidence="4" id="KW-1185">Reference proteome</keyword>
<proteinExistence type="predicted"/>
<feature type="domain" description="CBM2" evidence="2">
    <location>
        <begin position="24"/>
        <end position="133"/>
    </location>
</feature>
<dbReference type="EMBL" id="JACHNH010000001">
    <property type="protein sequence ID" value="MBB4763156.1"/>
    <property type="molecule type" value="Genomic_DNA"/>
</dbReference>
<dbReference type="SMART" id="SM00637">
    <property type="entry name" value="CBD_II"/>
    <property type="match status" value="1"/>
</dbReference>
<dbReference type="GO" id="GO:0030247">
    <property type="term" value="F:polysaccharide binding"/>
    <property type="evidence" value="ECO:0007669"/>
    <property type="project" value="UniProtKB-UniRule"/>
</dbReference>
<evidence type="ECO:0000256" key="1">
    <source>
        <dbReference type="SAM" id="SignalP"/>
    </source>
</evidence>
<dbReference type="Proteomes" id="UP000578112">
    <property type="component" value="Unassembled WGS sequence"/>
</dbReference>
<dbReference type="InterPro" id="IPR012291">
    <property type="entry name" value="CBM2_carb-bd_dom_sf"/>
</dbReference>
<protein>
    <submittedName>
        <fullName evidence="3">Opacity protein-like surface antigen</fullName>
    </submittedName>
</protein>
<dbReference type="SUPFAM" id="SSF49384">
    <property type="entry name" value="Carbohydrate-binding domain"/>
    <property type="match status" value="1"/>
</dbReference>
<sequence>MTHRFLAVAAGIAAALLTPAVPAAAVDPAVCHVGYQTNGDSSSFTAKITITNTGPATLYGWTLKFSLPAGQTFRLGFAADFKVDGQDVTGYSLKYNSEVNRGASVPVGFYAAGDAKGPRPAEFRINGYLCTTG</sequence>
<dbReference type="RefSeq" id="WP_184994493.1">
    <property type="nucleotide sequence ID" value="NZ_BOMK01000010.1"/>
</dbReference>
<evidence type="ECO:0000313" key="3">
    <source>
        <dbReference type="EMBL" id="MBB4763156.1"/>
    </source>
</evidence>
<feature type="chain" id="PRO_5031490238" evidence="1">
    <location>
        <begin position="26"/>
        <end position="133"/>
    </location>
</feature>
<organism evidence="3 4">
    <name type="scientific">Actinoplanes digitatis</name>
    <dbReference type="NCBI Taxonomy" id="1868"/>
    <lineage>
        <taxon>Bacteria</taxon>
        <taxon>Bacillati</taxon>
        <taxon>Actinomycetota</taxon>
        <taxon>Actinomycetes</taxon>
        <taxon>Micromonosporales</taxon>
        <taxon>Micromonosporaceae</taxon>
        <taxon>Actinoplanes</taxon>
    </lineage>
</organism>
<gene>
    <name evidence="3" type="ORF">BJ971_003712</name>
</gene>
<evidence type="ECO:0000313" key="4">
    <source>
        <dbReference type="Proteomes" id="UP000578112"/>
    </source>
</evidence>
<reference evidence="3 4" key="1">
    <citation type="submission" date="2020-08" db="EMBL/GenBank/DDBJ databases">
        <title>Sequencing the genomes of 1000 actinobacteria strains.</title>
        <authorList>
            <person name="Klenk H.-P."/>
        </authorList>
    </citation>
    <scope>NUCLEOTIDE SEQUENCE [LARGE SCALE GENOMIC DNA]</scope>
    <source>
        <strain evidence="3 4">DSM 43149</strain>
    </source>
</reference>
<dbReference type="GO" id="GO:0005975">
    <property type="term" value="P:carbohydrate metabolic process"/>
    <property type="evidence" value="ECO:0007669"/>
    <property type="project" value="InterPro"/>
</dbReference>
<dbReference type="InterPro" id="IPR001919">
    <property type="entry name" value="CBD2"/>
</dbReference>
<dbReference type="Pfam" id="PF00553">
    <property type="entry name" value="CBM_2"/>
    <property type="match status" value="1"/>
</dbReference>
<name>A0A7W7HYL1_9ACTN</name>